<dbReference type="InterPro" id="IPR006433">
    <property type="entry name" value="Prohead_protease"/>
</dbReference>
<dbReference type="GO" id="GO:0008233">
    <property type="term" value="F:peptidase activity"/>
    <property type="evidence" value="ECO:0007669"/>
    <property type="project" value="UniProtKB-KW"/>
</dbReference>
<keyword evidence="1" id="KW-1188">Viral release from host cell</keyword>
<feature type="domain" description="Prohead serine protease" evidence="4">
    <location>
        <begin position="12"/>
        <end position="171"/>
    </location>
</feature>
<comment type="caution">
    <text evidence="5">The sequence shown here is derived from an EMBL/GenBank/DDBJ whole genome shotgun (WGS) entry which is preliminary data.</text>
</comment>
<evidence type="ECO:0000313" key="5">
    <source>
        <dbReference type="EMBL" id="EGL86889.1"/>
    </source>
</evidence>
<dbReference type="GO" id="GO:0006508">
    <property type="term" value="P:proteolysis"/>
    <property type="evidence" value="ECO:0007669"/>
    <property type="project" value="UniProtKB-KW"/>
</dbReference>
<dbReference type="EMBL" id="AFNN01000011">
    <property type="protein sequence ID" value="EGL86889.1"/>
    <property type="molecule type" value="Genomic_DNA"/>
</dbReference>
<gene>
    <name evidence="5" type="ORF">HMPREF9967_1041</name>
</gene>
<dbReference type="InterPro" id="IPR054613">
    <property type="entry name" value="Peptidase_S78_dom"/>
</dbReference>
<reference evidence="5 6" key="1">
    <citation type="submission" date="2011-04" db="EMBL/GenBank/DDBJ databases">
        <authorList>
            <person name="Durkin A.S."/>
            <person name="Radune D."/>
            <person name="Hostetler J."/>
            <person name="Torralba M."/>
            <person name="Gillis M."/>
            <person name="Methe B."/>
            <person name="Sutton G."/>
            <person name="Nelson K.E."/>
        </authorList>
    </citation>
    <scope>NUCLEOTIDE SEQUENCE [LARGE SCALE GENOMIC DNA]</scope>
    <source>
        <strain evidence="5 6">SK1076</strain>
    </source>
</reference>
<organism evidence="5 6">
    <name type="scientific">Streptococcus infantis SK1076</name>
    <dbReference type="NCBI Taxonomy" id="1005705"/>
    <lineage>
        <taxon>Bacteria</taxon>
        <taxon>Bacillati</taxon>
        <taxon>Bacillota</taxon>
        <taxon>Bacilli</taxon>
        <taxon>Lactobacillales</taxon>
        <taxon>Streptococcaceae</taxon>
        <taxon>Streptococcus</taxon>
    </lineage>
</organism>
<sequence>MNKRNSYRTTQFKTREETETGDLILSGYFIKFDEVTELWPGYFEVIKREGVEKAIQNADIRALFNHDDSLVLGRTGNGTVALGVDDIGLFGDIIINKEDPQAVGAYARVQRGDVVGCSFGFIPIKIDTEERDDGSYLDTILELEIFEVSPCTFPAYPQTEIAARQKDFESQQRANREALDKRKKEIKEKFNLCTNH</sequence>
<dbReference type="RefSeq" id="WP_006150457.1">
    <property type="nucleotide sequence ID" value="NZ_AFNN01000011.1"/>
</dbReference>
<proteinExistence type="predicted"/>
<evidence type="ECO:0000256" key="2">
    <source>
        <dbReference type="ARBA" id="ARBA00022670"/>
    </source>
</evidence>
<dbReference type="Proteomes" id="UP000010138">
    <property type="component" value="Unassembled WGS sequence"/>
</dbReference>
<dbReference type="eggNOG" id="COG3740">
    <property type="taxonomic scope" value="Bacteria"/>
</dbReference>
<dbReference type="Pfam" id="PF04586">
    <property type="entry name" value="Peptidase_S78"/>
    <property type="match status" value="1"/>
</dbReference>
<keyword evidence="2 5" id="KW-0645">Protease</keyword>
<dbReference type="AlphaFoldDB" id="F5W026"/>
<evidence type="ECO:0000313" key="6">
    <source>
        <dbReference type="Proteomes" id="UP000010138"/>
    </source>
</evidence>
<evidence type="ECO:0000256" key="3">
    <source>
        <dbReference type="ARBA" id="ARBA00022801"/>
    </source>
</evidence>
<name>F5W026_9STRE</name>
<dbReference type="EC" id="3.4.-.-" evidence="5"/>
<accession>F5W026</accession>
<dbReference type="OrthoDB" id="64791at2"/>
<keyword evidence="3 5" id="KW-0378">Hydrolase</keyword>
<dbReference type="NCBIfam" id="TIGR01543">
    <property type="entry name" value="proheadase_HK97"/>
    <property type="match status" value="1"/>
</dbReference>
<protein>
    <submittedName>
        <fullName evidence="5">Phage prohead protease, HK97 family</fullName>
        <ecNumber evidence="5">3.4.-.-</ecNumber>
    </submittedName>
</protein>
<evidence type="ECO:0000256" key="1">
    <source>
        <dbReference type="ARBA" id="ARBA00022612"/>
    </source>
</evidence>
<evidence type="ECO:0000259" key="4">
    <source>
        <dbReference type="Pfam" id="PF04586"/>
    </source>
</evidence>